<evidence type="ECO:0000313" key="2">
    <source>
        <dbReference type="Proteomes" id="UP000499080"/>
    </source>
</evidence>
<dbReference type="Proteomes" id="UP000499080">
    <property type="component" value="Unassembled WGS sequence"/>
</dbReference>
<dbReference type="EMBL" id="BGPR01097912">
    <property type="protein sequence ID" value="GBM47217.1"/>
    <property type="molecule type" value="Genomic_DNA"/>
</dbReference>
<gene>
    <name evidence="1" type="ORF">AVEN_65917_1</name>
</gene>
<protein>
    <submittedName>
        <fullName evidence="1">Uncharacterized protein</fullName>
    </submittedName>
</protein>
<keyword evidence="2" id="KW-1185">Reference proteome</keyword>
<accession>A0A4Y2G1R3</accession>
<sequence>MRVEVVFCHGIITSIICRKKNNARKKKIRIFVPGTGNECFFLPLFQQVVVSGNFTVTAIGGIGNGGRRYLGAGFGESPCGQVVRSRFRSQRVPRSKPGSAKDPPCLVHVKALFPRRVAWQTFSRSRFILVDCGGWNSDQTRRSDGAWLGKSLGSRTE</sequence>
<name>A0A4Y2G1R3_ARAVE</name>
<reference evidence="1 2" key="1">
    <citation type="journal article" date="2019" name="Sci. Rep.">
        <title>Orb-weaving spider Araneus ventricosus genome elucidates the spidroin gene catalogue.</title>
        <authorList>
            <person name="Kono N."/>
            <person name="Nakamura H."/>
            <person name="Ohtoshi R."/>
            <person name="Moran D.A.P."/>
            <person name="Shinohara A."/>
            <person name="Yoshida Y."/>
            <person name="Fujiwara M."/>
            <person name="Mori M."/>
            <person name="Tomita M."/>
            <person name="Arakawa K."/>
        </authorList>
    </citation>
    <scope>NUCLEOTIDE SEQUENCE [LARGE SCALE GENOMIC DNA]</scope>
</reference>
<evidence type="ECO:0000313" key="1">
    <source>
        <dbReference type="EMBL" id="GBM47217.1"/>
    </source>
</evidence>
<organism evidence="1 2">
    <name type="scientific">Araneus ventricosus</name>
    <name type="common">Orbweaver spider</name>
    <name type="synonym">Epeira ventricosa</name>
    <dbReference type="NCBI Taxonomy" id="182803"/>
    <lineage>
        <taxon>Eukaryota</taxon>
        <taxon>Metazoa</taxon>
        <taxon>Ecdysozoa</taxon>
        <taxon>Arthropoda</taxon>
        <taxon>Chelicerata</taxon>
        <taxon>Arachnida</taxon>
        <taxon>Araneae</taxon>
        <taxon>Araneomorphae</taxon>
        <taxon>Entelegynae</taxon>
        <taxon>Araneoidea</taxon>
        <taxon>Araneidae</taxon>
        <taxon>Araneus</taxon>
    </lineage>
</organism>
<proteinExistence type="predicted"/>
<comment type="caution">
    <text evidence="1">The sequence shown here is derived from an EMBL/GenBank/DDBJ whole genome shotgun (WGS) entry which is preliminary data.</text>
</comment>
<feature type="non-terminal residue" evidence="1">
    <location>
        <position position="157"/>
    </location>
</feature>
<dbReference type="AlphaFoldDB" id="A0A4Y2G1R3"/>